<evidence type="ECO:0000313" key="2">
    <source>
        <dbReference type="EMBL" id="SHK21579.1"/>
    </source>
</evidence>
<dbReference type="GO" id="GO:0006231">
    <property type="term" value="P:dTMP biosynthetic process"/>
    <property type="evidence" value="ECO:0007669"/>
    <property type="project" value="UniProtKB-UniRule"/>
</dbReference>
<organism evidence="2 3">
    <name type="scientific">Hathewaya proteolytica DSM 3090</name>
    <dbReference type="NCBI Taxonomy" id="1121331"/>
    <lineage>
        <taxon>Bacteria</taxon>
        <taxon>Bacillati</taxon>
        <taxon>Bacillota</taxon>
        <taxon>Clostridia</taxon>
        <taxon>Eubacteriales</taxon>
        <taxon>Clostridiaceae</taxon>
        <taxon>Hathewaya</taxon>
    </lineage>
</organism>
<dbReference type="InterPro" id="IPR036098">
    <property type="entry name" value="Thymidylate_synthase_ThyX_sf"/>
</dbReference>
<dbReference type="PANTHER" id="PTHR34934">
    <property type="entry name" value="FLAVIN-DEPENDENT THYMIDYLATE SYNTHASE"/>
    <property type="match status" value="1"/>
</dbReference>
<dbReference type="CDD" id="cd20175">
    <property type="entry name" value="ThyX"/>
    <property type="match status" value="1"/>
</dbReference>
<dbReference type="Proteomes" id="UP000183952">
    <property type="component" value="Unassembled WGS sequence"/>
</dbReference>
<dbReference type="PROSITE" id="PS51331">
    <property type="entry name" value="THYX"/>
    <property type="match status" value="1"/>
</dbReference>
<gene>
    <name evidence="2" type="ORF">SAMN02745248_02065</name>
</gene>
<dbReference type="EC" id="2.1.1.148" evidence="1"/>
<dbReference type="GO" id="GO:0050660">
    <property type="term" value="F:flavin adenine dinucleotide binding"/>
    <property type="evidence" value="ECO:0007669"/>
    <property type="project" value="UniProtKB-UniRule"/>
</dbReference>
<keyword evidence="3" id="KW-1185">Reference proteome</keyword>
<dbReference type="SUPFAM" id="SSF69796">
    <property type="entry name" value="Thymidylate synthase-complementing protein Thy1"/>
    <property type="match status" value="1"/>
</dbReference>
<dbReference type="RefSeq" id="WP_072904004.1">
    <property type="nucleotide sequence ID" value="NZ_FRAD01000017.1"/>
</dbReference>
<name>A0A1M6QMS3_9CLOT</name>
<dbReference type="Gene3D" id="3.30.1360.170">
    <property type="match status" value="1"/>
</dbReference>
<dbReference type="GO" id="GO:0050797">
    <property type="term" value="F:thymidylate synthase (FAD) activity"/>
    <property type="evidence" value="ECO:0007669"/>
    <property type="project" value="UniProtKB-UniRule"/>
</dbReference>
<accession>A0A1M6QMS3</accession>
<reference evidence="2 3" key="1">
    <citation type="submission" date="2016-11" db="EMBL/GenBank/DDBJ databases">
        <authorList>
            <person name="Jaros S."/>
            <person name="Januszkiewicz K."/>
            <person name="Wedrychowicz H."/>
        </authorList>
    </citation>
    <scope>NUCLEOTIDE SEQUENCE [LARGE SCALE GENOMIC DNA]</scope>
    <source>
        <strain evidence="2 3">DSM 3090</strain>
    </source>
</reference>
<dbReference type="GO" id="GO:0070402">
    <property type="term" value="F:NADPH binding"/>
    <property type="evidence" value="ECO:0007669"/>
    <property type="project" value="TreeGrafter"/>
</dbReference>
<protein>
    <recommendedName>
        <fullName evidence="1">FAD-dependent thymidylate synthase</fullName>
        <ecNumber evidence="1">2.1.1.148</ecNumber>
    </recommendedName>
</protein>
<evidence type="ECO:0000256" key="1">
    <source>
        <dbReference type="NCBIfam" id="TIGR02170"/>
    </source>
</evidence>
<dbReference type="AlphaFoldDB" id="A0A1M6QMS3"/>
<dbReference type="NCBIfam" id="TIGR02170">
    <property type="entry name" value="thyX"/>
    <property type="match status" value="1"/>
</dbReference>
<dbReference type="PANTHER" id="PTHR34934:SF1">
    <property type="entry name" value="FLAVIN-DEPENDENT THYMIDYLATE SYNTHASE"/>
    <property type="match status" value="1"/>
</dbReference>
<dbReference type="OrthoDB" id="9780625at2"/>
<dbReference type="InterPro" id="IPR003669">
    <property type="entry name" value="Thymidylate_synthase_ThyX"/>
</dbReference>
<dbReference type="EMBL" id="FRAD01000017">
    <property type="protein sequence ID" value="SHK21579.1"/>
    <property type="molecule type" value="Genomic_DNA"/>
</dbReference>
<dbReference type="STRING" id="1121331.SAMN02745248_02065"/>
<dbReference type="Pfam" id="PF02511">
    <property type="entry name" value="Thy1"/>
    <property type="match status" value="1"/>
</dbReference>
<sequence length="236" mass="27431">MISVELINGNYMKELYKHWGEFSCECYNTPIEYAERVGHACANQSHFSGSRTEYFKFRIRGISRACSLQLNRHKIGVELNQQSQRYCDMNGVNFVIPPTIAENQEALKKYTELMEQSIKTYGEIQQILKSQGKNKEGANQDARYCLLESCETQGTWGFTLEALIHFMHKRLCIRSQWEIRQLANLMKKEVISVLPELENTLVPHCEYLMWCPEGSHCCGKFPTRQQVIDNNFIVTK</sequence>
<evidence type="ECO:0000313" key="3">
    <source>
        <dbReference type="Proteomes" id="UP000183952"/>
    </source>
</evidence>
<dbReference type="GO" id="GO:0004799">
    <property type="term" value="F:thymidylate synthase activity"/>
    <property type="evidence" value="ECO:0007669"/>
    <property type="project" value="TreeGrafter"/>
</dbReference>
<proteinExistence type="predicted"/>